<evidence type="ECO:0000256" key="4">
    <source>
        <dbReference type="ARBA" id="ARBA00022714"/>
    </source>
</evidence>
<dbReference type="GO" id="GO:0046872">
    <property type="term" value="F:metal ion binding"/>
    <property type="evidence" value="ECO:0007669"/>
    <property type="project" value="UniProtKB-KW"/>
</dbReference>
<keyword evidence="4" id="KW-0001">2Fe-2S</keyword>
<dbReference type="HOGENOM" id="CLU_265102_0_0_1"/>
<dbReference type="FunFam" id="3.50.30.80:FF:000001">
    <property type="entry name" value="Dihydroxy-acid dehydratase"/>
    <property type="match status" value="1"/>
</dbReference>
<protein>
    <recommendedName>
        <fullName evidence="14">dihydroxy-acid dehydratase</fullName>
        <ecNumber evidence="14">4.2.1.9</ecNumber>
    </recommendedName>
</protein>
<evidence type="ECO:0000256" key="3">
    <source>
        <dbReference type="ARBA" id="ARBA00022605"/>
    </source>
</evidence>
<feature type="compositionally biased region" description="Acidic residues" evidence="17">
    <location>
        <begin position="74"/>
        <end position="85"/>
    </location>
</feature>
<evidence type="ECO:0000256" key="6">
    <source>
        <dbReference type="ARBA" id="ARBA00022842"/>
    </source>
</evidence>
<dbReference type="Proteomes" id="UP000014071">
    <property type="component" value="Unassembled WGS sequence"/>
</dbReference>
<gene>
    <name evidence="21" type="ORF">PHSY_005153</name>
</gene>
<keyword evidence="5" id="KW-0479">Metal-binding</keyword>
<dbReference type="InterPro" id="IPR029063">
    <property type="entry name" value="SAM-dependent_MTases_sf"/>
</dbReference>
<dbReference type="InterPro" id="IPR042096">
    <property type="entry name" value="Dihydro-acid_dehy_C"/>
</dbReference>
<comment type="pathway">
    <text evidence="13">Amino-acid biosynthesis; L-isoleucine biosynthesis; L-isoleucine from 2-oxobutanoate: step 3/4.</text>
</comment>
<comment type="catalytic activity">
    <reaction evidence="16">
        <text>(2R,3R)-2,3-dihydroxy-3-methylpentanoate = (S)-3-methyl-2-oxopentanoate + H2O</text>
        <dbReference type="Rhea" id="RHEA:27694"/>
        <dbReference type="ChEBI" id="CHEBI:15377"/>
        <dbReference type="ChEBI" id="CHEBI:35146"/>
        <dbReference type="ChEBI" id="CHEBI:49258"/>
        <dbReference type="EC" id="4.2.1.9"/>
    </reaction>
    <physiologicalReaction direction="left-to-right" evidence="16">
        <dbReference type="Rhea" id="RHEA:27695"/>
    </physiologicalReaction>
</comment>
<evidence type="ECO:0000313" key="21">
    <source>
        <dbReference type="EMBL" id="GAC97567.1"/>
    </source>
</evidence>
<keyword evidence="10" id="KW-0100">Branched-chain amino acid biosynthesis</keyword>
<dbReference type="NCBIfam" id="NF002068">
    <property type="entry name" value="PRK00911.1"/>
    <property type="match status" value="1"/>
</dbReference>
<accession>R9P8I1</accession>
<comment type="catalytic activity">
    <reaction evidence="11">
        <text>(2R)-2,3-dihydroxy-3-methylbutanoate = 3-methyl-2-oxobutanoate + H2O</text>
        <dbReference type="Rhea" id="RHEA:24809"/>
        <dbReference type="ChEBI" id="CHEBI:11851"/>
        <dbReference type="ChEBI" id="CHEBI:15377"/>
        <dbReference type="ChEBI" id="CHEBI:49072"/>
        <dbReference type="EC" id="4.2.1.9"/>
    </reaction>
    <physiologicalReaction direction="left-to-right" evidence="11">
        <dbReference type="Rhea" id="RHEA:24810"/>
    </physiologicalReaction>
</comment>
<name>R9P8I1_PSEHS</name>
<keyword evidence="18" id="KW-0732">Signal</keyword>
<evidence type="ECO:0000256" key="17">
    <source>
        <dbReference type="SAM" id="MobiDB-lite"/>
    </source>
</evidence>
<dbReference type="GO" id="GO:0004160">
    <property type="term" value="F:dihydroxy-acid dehydratase activity"/>
    <property type="evidence" value="ECO:0007669"/>
    <property type="project" value="UniProtKB-EC"/>
</dbReference>
<evidence type="ECO:0000256" key="2">
    <source>
        <dbReference type="ARBA" id="ARBA00006486"/>
    </source>
</evidence>
<evidence type="ECO:0000256" key="18">
    <source>
        <dbReference type="SAM" id="SignalP"/>
    </source>
</evidence>
<keyword evidence="3" id="KW-0028">Amino-acid biosynthesis</keyword>
<organism evidence="21 22">
    <name type="scientific">Pseudozyma hubeiensis (strain SY62)</name>
    <name type="common">Yeast</name>
    <dbReference type="NCBI Taxonomy" id="1305764"/>
    <lineage>
        <taxon>Eukaryota</taxon>
        <taxon>Fungi</taxon>
        <taxon>Dikarya</taxon>
        <taxon>Basidiomycota</taxon>
        <taxon>Ustilaginomycotina</taxon>
        <taxon>Ustilaginomycetes</taxon>
        <taxon>Ustilaginales</taxon>
        <taxon>Ustilaginaceae</taxon>
        <taxon>Pseudozyma</taxon>
    </lineage>
</organism>
<dbReference type="Pfam" id="PF00920">
    <property type="entry name" value="ILVD_EDD_N"/>
    <property type="match status" value="1"/>
</dbReference>
<dbReference type="UniPathway" id="UPA00049">
    <property type="reaction ID" value="UER00061"/>
</dbReference>
<feature type="compositionally biased region" description="Basic residues" evidence="17">
    <location>
        <begin position="90"/>
        <end position="125"/>
    </location>
</feature>
<dbReference type="NCBIfam" id="TIGR00110">
    <property type="entry name" value="ilvD"/>
    <property type="match status" value="1"/>
</dbReference>
<dbReference type="InterPro" id="IPR050165">
    <property type="entry name" value="DHAD_IlvD/Edd"/>
</dbReference>
<dbReference type="HAMAP" id="MF_00012">
    <property type="entry name" value="IlvD"/>
    <property type="match status" value="1"/>
</dbReference>
<dbReference type="eggNOG" id="KOG2448">
    <property type="taxonomic scope" value="Eukaryota"/>
</dbReference>
<dbReference type="InterPro" id="IPR056740">
    <property type="entry name" value="ILV_EDD_C"/>
</dbReference>
<dbReference type="Gene3D" id="3.40.50.150">
    <property type="entry name" value="Vaccinia Virus protein VP39"/>
    <property type="match status" value="1"/>
</dbReference>
<comment type="cofactor">
    <cofactor evidence="15">
        <name>[2Fe-2S] cluster</name>
        <dbReference type="ChEBI" id="CHEBI:190135"/>
    </cofactor>
</comment>
<dbReference type="OrthoDB" id="3851628at2759"/>
<dbReference type="PANTHER" id="PTHR21000">
    <property type="entry name" value="DIHYDROXY-ACID DEHYDRATASE DAD"/>
    <property type="match status" value="1"/>
</dbReference>
<feature type="chain" id="PRO_5004478409" description="dihydroxy-acid dehydratase" evidence="18">
    <location>
        <begin position="20"/>
        <end position="1258"/>
    </location>
</feature>
<dbReference type="GO" id="GO:0005739">
    <property type="term" value="C:mitochondrion"/>
    <property type="evidence" value="ECO:0007669"/>
    <property type="project" value="TreeGrafter"/>
</dbReference>
<dbReference type="PANTHER" id="PTHR21000:SF5">
    <property type="entry name" value="DIHYDROXY-ACID DEHYDRATASE, MITOCHONDRIAL"/>
    <property type="match status" value="1"/>
</dbReference>
<dbReference type="InterPro" id="IPR020558">
    <property type="entry name" value="DiOHA_6PGluconate_deHydtase_CS"/>
</dbReference>
<evidence type="ECO:0000256" key="11">
    <source>
        <dbReference type="ARBA" id="ARBA00029304"/>
    </source>
</evidence>
<dbReference type="PROSITE" id="PS00886">
    <property type="entry name" value="ILVD_EDD_1"/>
    <property type="match status" value="1"/>
</dbReference>
<dbReference type="GO" id="GO:0009097">
    <property type="term" value="P:isoleucine biosynthetic process"/>
    <property type="evidence" value="ECO:0007669"/>
    <property type="project" value="UniProtKB-UniPathway"/>
</dbReference>
<dbReference type="STRING" id="1305764.R9P8I1"/>
<feature type="compositionally biased region" description="Polar residues" evidence="17">
    <location>
        <begin position="983"/>
        <end position="997"/>
    </location>
</feature>
<keyword evidence="6" id="KW-0460">Magnesium</keyword>
<feature type="region of interest" description="Disordered" evidence="17">
    <location>
        <begin position="71"/>
        <end position="138"/>
    </location>
</feature>
<keyword evidence="22" id="KW-1185">Reference proteome</keyword>
<comment type="cofactor">
    <cofactor evidence="1">
        <name>Mg(2+)</name>
        <dbReference type="ChEBI" id="CHEBI:18420"/>
    </cofactor>
</comment>
<dbReference type="UniPathway" id="UPA00047">
    <property type="reaction ID" value="UER00057"/>
</dbReference>
<dbReference type="InterPro" id="IPR000581">
    <property type="entry name" value="ILV_EDD_N"/>
</dbReference>
<dbReference type="InterPro" id="IPR004404">
    <property type="entry name" value="DihydroxyA_deHydtase"/>
</dbReference>
<evidence type="ECO:0000256" key="5">
    <source>
        <dbReference type="ARBA" id="ARBA00022723"/>
    </source>
</evidence>
<evidence type="ECO:0000256" key="12">
    <source>
        <dbReference type="ARBA" id="ARBA00029436"/>
    </source>
</evidence>
<keyword evidence="9" id="KW-0456">Lyase</keyword>
<evidence type="ECO:0000256" key="9">
    <source>
        <dbReference type="ARBA" id="ARBA00023239"/>
    </source>
</evidence>
<dbReference type="EC" id="4.2.1.9" evidence="14"/>
<dbReference type="GeneID" id="24110433"/>
<evidence type="ECO:0000256" key="15">
    <source>
        <dbReference type="ARBA" id="ARBA00034078"/>
    </source>
</evidence>
<reference evidence="22" key="1">
    <citation type="journal article" date="2013" name="Genome Announc.">
        <title>Draft genome sequence of the basidiomycetous yeast-like fungus Pseudozyma hubeiensis SY62, which produces an abundant amount of the biosurfactant mannosylerythritol lipids.</title>
        <authorList>
            <person name="Konishi M."/>
            <person name="Hatada Y."/>
            <person name="Horiuchi J."/>
        </authorList>
    </citation>
    <scope>NUCLEOTIDE SEQUENCE [LARGE SCALE GENOMIC DNA]</scope>
    <source>
        <strain evidence="22">SY62</strain>
    </source>
</reference>
<dbReference type="GO" id="GO:0009099">
    <property type="term" value="P:L-valine biosynthetic process"/>
    <property type="evidence" value="ECO:0007669"/>
    <property type="project" value="UniProtKB-UniPathway"/>
</dbReference>
<feature type="compositionally biased region" description="Low complexity" evidence="17">
    <location>
        <begin position="888"/>
        <end position="905"/>
    </location>
</feature>
<feature type="region of interest" description="Disordered" evidence="17">
    <location>
        <begin position="973"/>
        <end position="998"/>
    </location>
</feature>
<dbReference type="GO" id="GO:0051537">
    <property type="term" value="F:2 iron, 2 sulfur cluster binding"/>
    <property type="evidence" value="ECO:0007669"/>
    <property type="project" value="UniProtKB-KW"/>
</dbReference>
<comment type="pathway">
    <text evidence="12">Amino-acid biosynthesis; L-valine biosynthesis; L-valine from pyruvate: step 3/4.</text>
</comment>
<evidence type="ECO:0000256" key="13">
    <source>
        <dbReference type="ARBA" id="ARBA00029437"/>
    </source>
</evidence>
<evidence type="ECO:0000256" key="1">
    <source>
        <dbReference type="ARBA" id="ARBA00001946"/>
    </source>
</evidence>
<dbReference type="CDD" id="cd22191">
    <property type="entry name" value="DPBB_RlpA_EXP_N-like"/>
    <property type="match status" value="1"/>
</dbReference>
<keyword evidence="8" id="KW-0411">Iron-sulfur</keyword>
<evidence type="ECO:0000313" key="22">
    <source>
        <dbReference type="Proteomes" id="UP000014071"/>
    </source>
</evidence>
<dbReference type="InterPro" id="IPR037237">
    <property type="entry name" value="IlvD/EDD_N"/>
</dbReference>
<evidence type="ECO:0000256" key="16">
    <source>
        <dbReference type="ARBA" id="ARBA00052865"/>
    </source>
</evidence>
<dbReference type="eggNOG" id="KOG2920">
    <property type="taxonomic scope" value="Eukaryota"/>
</dbReference>
<evidence type="ECO:0000256" key="14">
    <source>
        <dbReference type="ARBA" id="ARBA00029490"/>
    </source>
</evidence>
<dbReference type="Gene3D" id="3.50.30.80">
    <property type="entry name" value="IlvD/EDD C-terminal domain-like"/>
    <property type="match status" value="1"/>
</dbReference>
<evidence type="ECO:0000259" key="19">
    <source>
        <dbReference type="Pfam" id="PF00920"/>
    </source>
</evidence>
<feature type="signal peptide" evidence="18">
    <location>
        <begin position="1"/>
        <end position="19"/>
    </location>
</feature>
<dbReference type="RefSeq" id="XP_012191154.1">
    <property type="nucleotide sequence ID" value="XM_012335764.1"/>
</dbReference>
<dbReference type="SUPFAM" id="SSF52016">
    <property type="entry name" value="LeuD/IlvD-like"/>
    <property type="match status" value="1"/>
</dbReference>
<feature type="domain" description="Dihydroxy-acid/6-phosphogluconate dehydratase N-terminal" evidence="19">
    <location>
        <begin position="244"/>
        <end position="572"/>
    </location>
</feature>
<evidence type="ECO:0000256" key="7">
    <source>
        <dbReference type="ARBA" id="ARBA00023004"/>
    </source>
</evidence>
<dbReference type="PROSITE" id="PS00887">
    <property type="entry name" value="ILVD_EDD_2"/>
    <property type="match status" value="1"/>
</dbReference>
<comment type="similarity">
    <text evidence="2">Belongs to the IlvD/Edd family.</text>
</comment>
<evidence type="ECO:0000256" key="10">
    <source>
        <dbReference type="ARBA" id="ARBA00023304"/>
    </source>
</evidence>
<feature type="region of interest" description="Disordered" evidence="17">
    <location>
        <begin position="885"/>
        <end position="905"/>
    </location>
</feature>
<dbReference type="SUPFAM" id="SSF143975">
    <property type="entry name" value="IlvD/EDD N-terminal domain-like"/>
    <property type="match status" value="1"/>
</dbReference>
<dbReference type="AlphaFoldDB" id="R9P8I1"/>
<proteinExistence type="inferred from homology"/>
<keyword evidence="7" id="KW-0408">Iron</keyword>
<evidence type="ECO:0000259" key="20">
    <source>
        <dbReference type="Pfam" id="PF24877"/>
    </source>
</evidence>
<feature type="domain" description="Dihydroxy-acid/6-phosphogluconate dehydratase C-terminal" evidence="20">
    <location>
        <begin position="585"/>
        <end position="778"/>
    </location>
</feature>
<dbReference type="Pfam" id="PF24877">
    <property type="entry name" value="ILV_EDD_C"/>
    <property type="match status" value="1"/>
</dbReference>
<evidence type="ECO:0000256" key="8">
    <source>
        <dbReference type="ARBA" id="ARBA00023014"/>
    </source>
</evidence>
<sequence length="1258" mass="135272">MRLSLIALCASLIVAASSAQSLTIDVGSSSSSSALLLARSDAASSVSSSNGNLPLAKRVDDAAATADVEKIDVEAEEEDSSDDATLEGRARKHRHRHHRSQKHSGRHHRQKSHVHHKTKHTKTKPHQAYTSSSSDGTYEGKGTFFSPNQGACGKWNTPGDKIVALSKDIYDDGSHCFDTIDPVAPIATMANGGEVELRTTASRANGASAPVLNRISRYITQSDDKGAAQSMLHACGLSVEDLAKPQVGISSVWWEGNPCNTHLLEFGRKIKQGCEAVGLVGLQNNTVGVSDAITMGGPGMQYSLPSRELIADSIETITMAQYHDANVSIPGCDKNMPGCLIACMRHNRPSIVVYGGTIQPGRHGMDMPGLGRKKGDPCNVADNFEATGAYAKGLITAEQRVDLIRNACPGPGACGGMYTANTLSIAIEVMGMGLPMTSSIPAVYPEKMQECLRVGGYIKNLLEMDLKPRDIMTKEAFENAIVMTHVLGGSTNAVLHLLAVARAGDIDITIDDFQRLGDRTPMLADVKPSGKYYMEDIHKIGGVPRVLKYILENTDLLHGDVMTVTGKTMRENLADVEPLEFETQDIIRPLSNPIKATGHLTIMRGSLCPGGAVSKLTGKEGLYFDGTAVVFDGEDGITEAIAEGRVKDGSVVIIRYVGPKGGPGMPEMLGPTGAIMGAGLGKTVALITDGRFSGASHGFCTGHVVPEAAEGGPIALVQDGDRITVDASTREINVHVSEEEMEKRRQWWVKERKPKIVQKHKRGWLYKFVRDVQNASEGVCGNVMFDEQVLPAQPSFDISVDNGDHYSTRSSNNPSQLAASCYSIDGHFSPRIVAPASFFTIESCDSSSSSTRITNDSIPSGSSRSFFAVEMSFGFQFDDSEMDEEYVTSPHPSIPSATATASISAQASTSKTTAAPFQSHSLHEMLQNLPSRISYSAIDVILPGTGRESSRVHRLLRRDLFDARFQMLIDDDDDEEEEGEASANGTASQHRNGNVDAQSDLIPGVYEGGLKTWECALDLVETLDALHSTASPSSWSSRLSCKNVLELGCGTALPSLFILSQVLNEEPLDRPLNLTFHLADYNAQVLQLVTLPNLLLTWYASPSSASYRSSTEAAHTTHERNELLRRGQDHFDSENELAITSDLVAAFSASLSQRGIHLNFHSGAWSEFPPTLGGKMDVILTSETIYSLESLPALVDVVSRYAGGSALTLVAAKVIYFGVGGGVEPFKQTLAEKHPQARIEPLLNVTKGVGRTVLSVTF</sequence>
<dbReference type="EMBL" id="DF238810">
    <property type="protein sequence ID" value="GAC97567.1"/>
    <property type="molecule type" value="Genomic_DNA"/>
</dbReference>